<dbReference type="AlphaFoldDB" id="A0A1I5E0L1"/>
<dbReference type="STRING" id="112413.SAMN05421854_101432"/>
<proteinExistence type="predicted"/>
<reference evidence="1 2" key="1">
    <citation type="submission" date="2016-10" db="EMBL/GenBank/DDBJ databases">
        <authorList>
            <person name="de Groot N.N."/>
        </authorList>
    </citation>
    <scope>NUCLEOTIDE SEQUENCE [LARGE SCALE GENOMIC DNA]</scope>
    <source>
        <strain evidence="1 2">DSM 44637</strain>
    </source>
</reference>
<gene>
    <name evidence="1" type="ORF">SAMN05421854_101432</name>
</gene>
<protein>
    <submittedName>
        <fullName evidence="1">Uncharacterized protein</fullName>
    </submittedName>
</protein>
<evidence type="ECO:0000313" key="2">
    <source>
        <dbReference type="Proteomes" id="UP000199137"/>
    </source>
</evidence>
<dbReference type="RefSeq" id="WP_093572026.1">
    <property type="nucleotide sequence ID" value="NZ_FOWC01000001.1"/>
</dbReference>
<organism evidence="1 2">
    <name type="scientific">Amycolatopsis rubida</name>
    <dbReference type="NCBI Taxonomy" id="112413"/>
    <lineage>
        <taxon>Bacteria</taxon>
        <taxon>Bacillati</taxon>
        <taxon>Actinomycetota</taxon>
        <taxon>Actinomycetes</taxon>
        <taxon>Pseudonocardiales</taxon>
        <taxon>Pseudonocardiaceae</taxon>
        <taxon>Amycolatopsis</taxon>
    </lineage>
</organism>
<dbReference type="OrthoDB" id="3623310at2"/>
<dbReference type="EMBL" id="FOWC01000001">
    <property type="protein sequence ID" value="SFO04923.1"/>
    <property type="molecule type" value="Genomic_DNA"/>
</dbReference>
<evidence type="ECO:0000313" key="1">
    <source>
        <dbReference type="EMBL" id="SFO04923.1"/>
    </source>
</evidence>
<dbReference type="Proteomes" id="UP000199137">
    <property type="component" value="Unassembled WGS sequence"/>
</dbReference>
<name>A0A1I5E0L1_9PSEU</name>
<sequence>MTAHAPPTAPAEPVVNHHGETIAVLHWHDNLDGTEYAQIDDGRIIRHRDGTVTSKCQDHAGTVRRYTMPDTATAFYALGLSAHRCDGIDGWREFGTLPGMAGCD</sequence>
<accession>A0A1I5E0L1</accession>